<gene>
    <name evidence="2" type="ORF">F511_11112</name>
</gene>
<evidence type="ECO:0000256" key="1">
    <source>
        <dbReference type="SAM" id="MobiDB-lite"/>
    </source>
</evidence>
<accession>A0A2Z7CCN7</accession>
<name>A0A2Z7CCN7_9LAMI</name>
<proteinExistence type="predicted"/>
<feature type="compositionally biased region" description="Basic residues" evidence="1">
    <location>
        <begin position="49"/>
        <end position="70"/>
    </location>
</feature>
<reference evidence="2 3" key="1">
    <citation type="journal article" date="2015" name="Proc. Natl. Acad. Sci. U.S.A.">
        <title>The resurrection genome of Boea hygrometrica: A blueprint for survival of dehydration.</title>
        <authorList>
            <person name="Xiao L."/>
            <person name="Yang G."/>
            <person name="Zhang L."/>
            <person name="Yang X."/>
            <person name="Zhao S."/>
            <person name="Ji Z."/>
            <person name="Zhou Q."/>
            <person name="Hu M."/>
            <person name="Wang Y."/>
            <person name="Chen M."/>
            <person name="Xu Y."/>
            <person name="Jin H."/>
            <person name="Xiao X."/>
            <person name="Hu G."/>
            <person name="Bao F."/>
            <person name="Hu Y."/>
            <person name="Wan P."/>
            <person name="Li L."/>
            <person name="Deng X."/>
            <person name="Kuang T."/>
            <person name="Xiang C."/>
            <person name="Zhu J.K."/>
            <person name="Oliver M.J."/>
            <person name="He Y."/>
        </authorList>
    </citation>
    <scope>NUCLEOTIDE SEQUENCE [LARGE SCALE GENOMIC DNA]</scope>
    <source>
        <strain evidence="3">cv. XS01</strain>
    </source>
</reference>
<dbReference type="AlphaFoldDB" id="A0A2Z7CCN7"/>
<feature type="compositionally biased region" description="Polar residues" evidence="1">
    <location>
        <begin position="71"/>
        <end position="81"/>
    </location>
</feature>
<dbReference type="Proteomes" id="UP000250235">
    <property type="component" value="Unassembled WGS sequence"/>
</dbReference>
<evidence type="ECO:0000313" key="3">
    <source>
        <dbReference type="Proteomes" id="UP000250235"/>
    </source>
</evidence>
<protein>
    <submittedName>
        <fullName evidence="2">Small G protein signaling modulator 1-like</fullName>
    </submittedName>
</protein>
<sequence>MAISDNDDKQQRNSEDDDTEPSVVGKSQKFTGTSRIHRKWPKNTLQPKNHPKRTSNLKKQRKLIRYHQKVVKTSNDHNSLN</sequence>
<feature type="region of interest" description="Disordered" evidence="1">
    <location>
        <begin position="1"/>
        <end position="81"/>
    </location>
</feature>
<keyword evidence="3" id="KW-1185">Reference proteome</keyword>
<feature type="compositionally biased region" description="Basic and acidic residues" evidence="1">
    <location>
        <begin position="1"/>
        <end position="14"/>
    </location>
</feature>
<organism evidence="2 3">
    <name type="scientific">Dorcoceras hygrometricum</name>
    <dbReference type="NCBI Taxonomy" id="472368"/>
    <lineage>
        <taxon>Eukaryota</taxon>
        <taxon>Viridiplantae</taxon>
        <taxon>Streptophyta</taxon>
        <taxon>Embryophyta</taxon>
        <taxon>Tracheophyta</taxon>
        <taxon>Spermatophyta</taxon>
        <taxon>Magnoliopsida</taxon>
        <taxon>eudicotyledons</taxon>
        <taxon>Gunneridae</taxon>
        <taxon>Pentapetalae</taxon>
        <taxon>asterids</taxon>
        <taxon>lamiids</taxon>
        <taxon>Lamiales</taxon>
        <taxon>Gesneriaceae</taxon>
        <taxon>Didymocarpoideae</taxon>
        <taxon>Trichosporeae</taxon>
        <taxon>Loxocarpinae</taxon>
        <taxon>Dorcoceras</taxon>
    </lineage>
</organism>
<evidence type="ECO:0000313" key="2">
    <source>
        <dbReference type="EMBL" id="KZV42118.1"/>
    </source>
</evidence>
<dbReference type="EMBL" id="KQ999305">
    <property type="protein sequence ID" value="KZV42118.1"/>
    <property type="molecule type" value="Genomic_DNA"/>
</dbReference>